<name>A0A1F6N1I0_9BACT</name>
<reference evidence="4 5" key="1">
    <citation type="journal article" date="2016" name="Nat. Commun.">
        <title>Thousands of microbial genomes shed light on interconnected biogeochemical processes in an aquifer system.</title>
        <authorList>
            <person name="Anantharaman K."/>
            <person name="Brown C.T."/>
            <person name="Hug L.A."/>
            <person name="Sharon I."/>
            <person name="Castelle C.J."/>
            <person name="Probst A.J."/>
            <person name="Thomas B.C."/>
            <person name="Singh A."/>
            <person name="Wilkins M.J."/>
            <person name="Karaoz U."/>
            <person name="Brodie E.L."/>
            <person name="Williams K.H."/>
            <person name="Hubbard S.S."/>
            <person name="Banfield J.F."/>
        </authorList>
    </citation>
    <scope>NUCLEOTIDE SEQUENCE [LARGE SCALE GENOMIC DNA]</scope>
</reference>
<dbReference type="Pfam" id="PF00202">
    <property type="entry name" value="Aminotran_3"/>
    <property type="match status" value="1"/>
</dbReference>
<dbReference type="InterPro" id="IPR015421">
    <property type="entry name" value="PyrdxlP-dep_Trfase_major"/>
</dbReference>
<dbReference type="InterPro" id="IPR015422">
    <property type="entry name" value="PyrdxlP-dep_Trfase_small"/>
</dbReference>
<evidence type="ECO:0000313" key="5">
    <source>
        <dbReference type="Proteomes" id="UP000177040"/>
    </source>
</evidence>
<dbReference type="InterPro" id="IPR015424">
    <property type="entry name" value="PyrdxlP-dep_Trfase"/>
</dbReference>
<comment type="cofactor">
    <cofactor evidence="1">
        <name>pyridoxal 5'-phosphate</name>
        <dbReference type="ChEBI" id="CHEBI:597326"/>
    </cofactor>
</comment>
<comment type="similarity">
    <text evidence="3">Belongs to the class-III pyridoxal-phosphate-dependent aminotransferase family.</text>
</comment>
<comment type="caution">
    <text evidence="4">The sequence shown here is derived from an EMBL/GenBank/DDBJ whole genome shotgun (WGS) entry which is preliminary data.</text>
</comment>
<evidence type="ECO:0000256" key="2">
    <source>
        <dbReference type="ARBA" id="ARBA00022898"/>
    </source>
</evidence>
<dbReference type="NCBIfam" id="NF004856">
    <property type="entry name" value="PRK06209.1"/>
    <property type="match status" value="1"/>
</dbReference>
<dbReference type="Proteomes" id="UP000177040">
    <property type="component" value="Unassembled WGS sequence"/>
</dbReference>
<dbReference type="GO" id="GO:0030170">
    <property type="term" value="F:pyridoxal phosphate binding"/>
    <property type="evidence" value="ECO:0007669"/>
    <property type="project" value="InterPro"/>
</dbReference>
<dbReference type="Gene3D" id="3.90.1150.10">
    <property type="entry name" value="Aspartate Aminotransferase, domain 1"/>
    <property type="match status" value="1"/>
</dbReference>
<dbReference type="InterPro" id="IPR005814">
    <property type="entry name" value="Aminotrans_3"/>
</dbReference>
<dbReference type="PANTHER" id="PTHR43713">
    <property type="entry name" value="GLUTAMATE-1-SEMIALDEHYDE 2,1-AMINOMUTASE"/>
    <property type="match status" value="1"/>
</dbReference>
<proteinExistence type="inferred from homology"/>
<dbReference type="SUPFAM" id="SSF53383">
    <property type="entry name" value="PLP-dependent transferases"/>
    <property type="match status" value="1"/>
</dbReference>
<evidence type="ECO:0000313" key="4">
    <source>
        <dbReference type="EMBL" id="OGH77741.1"/>
    </source>
</evidence>
<dbReference type="EMBL" id="MFQH01000023">
    <property type="protein sequence ID" value="OGH77741.1"/>
    <property type="molecule type" value="Genomic_DNA"/>
</dbReference>
<accession>A0A1F6N1I0</accession>
<gene>
    <name evidence="4" type="ORF">A2983_03820</name>
</gene>
<keyword evidence="2 3" id="KW-0663">Pyridoxal phosphate</keyword>
<dbReference type="Gene3D" id="3.40.640.10">
    <property type="entry name" value="Type I PLP-dependent aspartate aminotransferase-like (Major domain)"/>
    <property type="match status" value="1"/>
</dbReference>
<organism evidence="4 5">
    <name type="scientific">Candidatus Magasanikbacteria bacterium RIFCSPLOWO2_01_FULL_40_15</name>
    <dbReference type="NCBI Taxonomy" id="1798686"/>
    <lineage>
        <taxon>Bacteria</taxon>
        <taxon>Candidatus Magasanikiibacteriota</taxon>
    </lineage>
</organism>
<evidence type="ECO:0000256" key="1">
    <source>
        <dbReference type="ARBA" id="ARBA00001933"/>
    </source>
</evidence>
<evidence type="ECO:0000256" key="3">
    <source>
        <dbReference type="RuleBase" id="RU003560"/>
    </source>
</evidence>
<dbReference type="AlphaFoldDB" id="A0A1F6N1I0"/>
<evidence type="ECO:0008006" key="6">
    <source>
        <dbReference type="Google" id="ProtNLM"/>
    </source>
</evidence>
<dbReference type="PANTHER" id="PTHR43713:SF3">
    <property type="entry name" value="GLUTAMATE-1-SEMIALDEHYDE 2,1-AMINOMUTASE 1, CHLOROPLASTIC-RELATED"/>
    <property type="match status" value="1"/>
</dbReference>
<sequence>MSVLNKNQLSALLKRRHDLIPGGAHTYSKGDDQFPSNAPKAAVKGRGAYVWCEDGKKYLDWCMGLRSVSLGHVYPAVNKAVKVQMDQGTNFGRPHLTEFLLADRITKLLPGVEMVKFAKNGSTVTTAATKLARAYTGRKYIAVCKSQPFFSYDDWFIGTTDCGAGIPAEIKKLTLTFEYNNYASLETLFKEYPDQIACVILEPVTMVEPKDNFLKKIEILTKKNKAVFIIDEMITGFRFDLLGAVKIYDLKPDLVTYGKGIANGYSLAVLGGKKEIMERGGIQHNKERVFLISTTHGAETTAIAAALATIDEMQKKKVQEHFWKIGDQIKTGMEKLIKKYDLTGLIEVVGFAPNLFMNFRDTDGAISFVLKTIFLQETIKRGLLFQGAFPLSYSHKSAEVVKTLKVMDEVMAVYKKVLADKNRNKYLVGEAIKPVFRKFN</sequence>
<protein>
    <recommendedName>
        <fullName evidence="6">Glutamate-1-semialdehyde 2,1-aminomutase</fullName>
    </recommendedName>
</protein>
<dbReference type="GO" id="GO:0008483">
    <property type="term" value="F:transaminase activity"/>
    <property type="evidence" value="ECO:0007669"/>
    <property type="project" value="InterPro"/>
</dbReference>